<dbReference type="Gene3D" id="1.10.1040.50">
    <property type="match status" value="1"/>
</dbReference>
<dbReference type="InterPro" id="IPR001753">
    <property type="entry name" value="Enoyl-CoA_hydra/iso"/>
</dbReference>
<dbReference type="SUPFAM" id="SSF52096">
    <property type="entry name" value="ClpP/crotonase"/>
    <property type="match status" value="1"/>
</dbReference>
<sequence>MHGPFFIKKVAVLGAGVMGAQIAAHCVNAGIETLLYDLAAKEGNTNALIDKAIANLGKLKPAPLATAQTAALMQARNYEQNLADLSSCDLIIEAIAERLDWKEDLYKRISPFLAEHSILVSNTSGLSIDSLCSVLPQMHRRNFCGVHFFNPPRYMHLAELIPAKTTDKELVDNLETWLTRYLGKGVVRAKDTPNFIGNRIGVFSLLTTLHHAFAMDMGLDEVDALTGPLLGRPKSATFRTMDVVGLDTMQHVIHTMQQQLQDDPWHSSFKLPEWLTNLIKEGHLGQKTGQGIYRKNGKVIEVYDIKSATYRPAQPVVNDELKAIMIESDPAVRMQKLITSNNKQAQFLASCFRDLFHYCAYHLKAIADNVRDVDLAIRWGFGWVQGPFETWQLADLTRMTQYIDQAIKDKSSLSTAELPGWLFEIDAFYTEIGAYSPQMNDYQPRSQLPVYQRQYFPDRVIKETACPTPVIYENEGVRLWNLQDDVAVVNFKSKANTVGQSVLDGLEAAVEIAEKQCRGLIIYQHDATNFCSGADLRGVLNLIKDNKMHALDDMIAQFQRVALRLKYSSIPTVAALRGRALGGGCELMMHCDAVVAAFEAYPGLVEFGVGLIPAGGGCKEMAMRAAHRAPKGDLMTVLQGYYQQIATAQVAGSAADAMQMGYLRSTDSYVMHADEVLNVALAKINFMHAANYLASFKDTISNRWN</sequence>
<dbReference type="EMBL" id="LR134173">
    <property type="protein sequence ID" value="VEB37049.1"/>
    <property type="molecule type" value="Genomic_DNA"/>
</dbReference>
<evidence type="ECO:0000256" key="4">
    <source>
        <dbReference type="ARBA" id="ARBA00022832"/>
    </source>
</evidence>
<dbReference type="GO" id="GO:0003857">
    <property type="term" value="F:(3S)-3-hydroxyacyl-CoA dehydrogenase (NAD+) activity"/>
    <property type="evidence" value="ECO:0007669"/>
    <property type="project" value="UniProtKB-EC"/>
</dbReference>
<proteinExistence type="inferred from homology"/>
<evidence type="ECO:0000256" key="6">
    <source>
        <dbReference type="ARBA" id="ARBA00023002"/>
    </source>
</evidence>
<dbReference type="Pfam" id="PF00725">
    <property type="entry name" value="3HCDH"/>
    <property type="match status" value="1"/>
</dbReference>
<dbReference type="Pfam" id="PF00378">
    <property type="entry name" value="ECH_1"/>
    <property type="match status" value="1"/>
</dbReference>
<dbReference type="Gene3D" id="3.40.50.720">
    <property type="entry name" value="NAD(P)-binding Rossmann-like Domain"/>
    <property type="match status" value="1"/>
</dbReference>
<dbReference type="Gene3D" id="3.90.226.10">
    <property type="entry name" value="2-enoyl-CoA Hydratase, Chain A, domain 1"/>
    <property type="match status" value="1"/>
</dbReference>
<evidence type="ECO:0000256" key="3">
    <source>
        <dbReference type="ARBA" id="ARBA00012076"/>
    </source>
</evidence>
<comment type="pathway">
    <text evidence="1">Lipid metabolism; fatty acid beta-oxidation.</text>
</comment>
<reference evidence="13 14" key="1">
    <citation type="submission" date="2018-12" db="EMBL/GenBank/DDBJ databases">
        <authorList>
            <consortium name="Pathogen Informatics"/>
        </authorList>
    </citation>
    <scope>NUCLEOTIDE SEQUENCE [LARGE SCALE GENOMIC DNA]</scope>
    <source>
        <strain evidence="13 14">NCTC11976</strain>
    </source>
</reference>
<comment type="similarity">
    <text evidence="2">In the N-terminal section; belongs to the enoyl-CoA hydratase/isomerase family.</text>
</comment>
<evidence type="ECO:0000259" key="11">
    <source>
        <dbReference type="Pfam" id="PF00725"/>
    </source>
</evidence>
<evidence type="ECO:0000259" key="12">
    <source>
        <dbReference type="Pfam" id="PF02737"/>
    </source>
</evidence>
<dbReference type="CDD" id="cd06558">
    <property type="entry name" value="crotonase-like"/>
    <property type="match status" value="1"/>
</dbReference>
<feature type="domain" description="3-hydroxyacyl-CoA dehydrogenase NAD binding" evidence="12">
    <location>
        <begin position="9"/>
        <end position="192"/>
    </location>
</feature>
<accession>A0ABY6T6J8</accession>
<evidence type="ECO:0000256" key="10">
    <source>
        <dbReference type="RuleBase" id="RU003707"/>
    </source>
</evidence>
<dbReference type="PANTHER" id="PTHR48075:SF7">
    <property type="entry name" value="3-HYDROXYACYL-COA DEHYDROGENASE-RELATED"/>
    <property type="match status" value="1"/>
</dbReference>
<dbReference type="InterPro" id="IPR008927">
    <property type="entry name" value="6-PGluconate_DH-like_C_sf"/>
</dbReference>
<dbReference type="Proteomes" id="UP000277577">
    <property type="component" value="Chromosome"/>
</dbReference>
<organism evidence="13 14">
    <name type="scientific">Legionella cherrii</name>
    <dbReference type="NCBI Taxonomy" id="28084"/>
    <lineage>
        <taxon>Bacteria</taxon>
        <taxon>Pseudomonadati</taxon>
        <taxon>Pseudomonadota</taxon>
        <taxon>Gammaproteobacteria</taxon>
        <taxon>Legionellales</taxon>
        <taxon>Legionellaceae</taxon>
        <taxon>Legionella</taxon>
    </lineage>
</organism>
<dbReference type="InterPro" id="IPR036291">
    <property type="entry name" value="NAD(P)-bd_dom_sf"/>
</dbReference>
<dbReference type="InterPro" id="IPR018376">
    <property type="entry name" value="Enoyl-CoA_hyd/isom_CS"/>
</dbReference>
<evidence type="ECO:0000256" key="7">
    <source>
        <dbReference type="ARBA" id="ARBA00023027"/>
    </source>
</evidence>
<evidence type="ECO:0000256" key="2">
    <source>
        <dbReference type="ARBA" id="ARBA00008750"/>
    </source>
</evidence>
<gene>
    <name evidence="13" type="primary">fadB_1</name>
    <name evidence="13" type="ORF">NCTC11976_02016</name>
</gene>
<protein>
    <recommendedName>
        <fullName evidence="3">enoyl-CoA hydratase</fullName>
        <ecNumber evidence="3">4.2.1.17</ecNumber>
    </recommendedName>
</protein>
<keyword evidence="4" id="KW-0276">Fatty acid metabolism</keyword>
<dbReference type="SUPFAM" id="SSF51735">
    <property type="entry name" value="NAD(P)-binding Rossmann-fold domains"/>
    <property type="match status" value="1"/>
</dbReference>
<dbReference type="InterPro" id="IPR006176">
    <property type="entry name" value="3-OHacyl-CoA_DH_NAD-bd"/>
</dbReference>
<dbReference type="Pfam" id="PF02737">
    <property type="entry name" value="3HCDH_N"/>
    <property type="match status" value="1"/>
</dbReference>
<comment type="similarity">
    <text evidence="10">Belongs to the enoyl-CoA hydratase/isomerase family.</text>
</comment>
<evidence type="ECO:0000313" key="13">
    <source>
        <dbReference type="EMBL" id="VEB37049.1"/>
    </source>
</evidence>
<evidence type="ECO:0000256" key="5">
    <source>
        <dbReference type="ARBA" id="ARBA00022963"/>
    </source>
</evidence>
<evidence type="ECO:0000313" key="14">
    <source>
        <dbReference type="Proteomes" id="UP000277577"/>
    </source>
</evidence>
<comment type="catalytic activity">
    <reaction evidence="9">
        <text>a (3S)-3-hydroxyacyl-CoA + NAD(+) = a 3-oxoacyl-CoA + NADH + H(+)</text>
        <dbReference type="Rhea" id="RHEA:22432"/>
        <dbReference type="ChEBI" id="CHEBI:15378"/>
        <dbReference type="ChEBI" id="CHEBI:57318"/>
        <dbReference type="ChEBI" id="CHEBI:57540"/>
        <dbReference type="ChEBI" id="CHEBI:57945"/>
        <dbReference type="ChEBI" id="CHEBI:90726"/>
        <dbReference type="EC" id="1.1.1.35"/>
    </reaction>
</comment>
<dbReference type="EC" id="4.2.1.17" evidence="3"/>
<feature type="domain" description="3-hydroxyacyl-CoA dehydrogenase C-terminal" evidence="11">
    <location>
        <begin position="195"/>
        <end position="294"/>
    </location>
</feature>
<keyword evidence="5" id="KW-0442">Lipid degradation</keyword>
<evidence type="ECO:0000256" key="8">
    <source>
        <dbReference type="ARBA" id="ARBA00023098"/>
    </source>
</evidence>
<dbReference type="InterPro" id="IPR006108">
    <property type="entry name" value="3HC_DH_C"/>
</dbReference>
<keyword evidence="7" id="KW-0520">NAD</keyword>
<keyword evidence="8" id="KW-0443">Lipid metabolism</keyword>
<dbReference type="PANTHER" id="PTHR48075">
    <property type="entry name" value="3-HYDROXYACYL-COA DEHYDROGENASE FAMILY PROTEIN"/>
    <property type="match status" value="1"/>
</dbReference>
<dbReference type="PROSITE" id="PS00166">
    <property type="entry name" value="ENOYL_COA_HYDRATASE"/>
    <property type="match status" value="1"/>
</dbReference>
<keyword evidence="14" id="KW-1185">Reference proteome</keyword>
<dbReference type="SUPFAM" id="SSF48179">
    <property type="entry name" value="6-phosphogluconate dehydrogenase C-terminal domain-like"/>
    <property type="match status" value="2"/>
</dbReference>
<dbReference type="InterPro" id="IPR029045">
    <property type="entry name" value="ClpP/crotonase-like_dom_sf"/>
</dbReference>
<keyword evidence="6 13" id="KW-0560">Oxidoreductase</keyword>
<evidence type="ECO:0000256" key="1">
    <source>
        <dbReference type="ARBA" id="ARBA00005005"/>
    </source>
</evidence>
<evidence type="ECO:0000256" key="9">
    <source>
        <dbReference type="ARBA" id="ARBA00049556"/>
    </source>
</evidence>
<name>A0ABY6T6J8_9GAMM</name>